<dbReference type="GO" id="GO:0016052">
    <property type="term" value="P:carbohydrate catabolic process"/>
    <property type="evidence" value="ECO:0007669"/>
    <property type="project" value="TreeGrafter"/>
</dbReference>
<dbReference type="InterPro" id="IPR017853">
    <property type="entry name" value="GH"/>
</dbReference>
<dbReference type="InterPro" id="IPR036779">
    <property type="entry name" value="LysM_dom_sf"/>
</dbReference>
<protein>
    <submittedName>
        <fullName evidence="3">LysM peptidoglycan-binding domain-containing protein</fullName>
    </submittedName>
</protein>
<feature type="domain" description="LysM" evidence="2">
    <location>
        <begin position="227"/>
        <end position="271"/>
    </location>
</feature>
<comment type="caution">
    <text evidence="3">The sequence shown here is derived from an EMBL/GenBank/DDBJ whole genome shotgun (WGS) entry which is preliminary data.</text>
</comment>
<dbReference type="Gene3D" id="3.10.350.10">
    <property type="entry name" value="LysM domain"/>
    <property type="match status" value="2"/>
</dbReference>
<sequence>MSIHGIDVSEHQGRIDWSKVKAAGIQFAMLRAGFGKNMPDEEFQRNAKGCGSTGIPFGVYWFSYAYTVEMACQEAEWCVSAIREHKVQYPVCFDFEYDSVRYAEQNGVRVTRSLASQLTEAFCGRVEELGYFAMFYSNRDYLERMFSDELRKKYALWYAQYSSLPSVTGMGMWQYRDNGRIDGIRGNVDMDIAYEDFARVISKAGLNNLKKIESTPESATPEPNDVIRCVVQRGDTLSEIAKRQNVTAERLVSYNHLSDPNRIFPGEVLYIPHGENTSAIRYYTVKPGDTLSGIAGRYKTTVKKLQQLNNIESPDKIYPGQILQLGPWYF</sequence>
<organism evidence="3 4">
    <name type="scientific">Candidatus Dorea gallistercoris</name>
    <dbReference type="NCBI Taxonomy" id="2838542"/>
    <lineage>
        <taxon>Bacteria</taxon>
        <taxon>Bacillati</taxon>
        <taxon>Bacillota</taxon>
        <taxon>Clostridia</taxon>
        <taxon>Lachnospirales</taxon>
        <taxon>Lachnospiraceae</taxon>
        <taxon>Dorea</taxon>
    </lineage>
</organism>
<dbReference type="EMBL" id="DXGF01000050">
    <property type="protein sequence ID" value="HIW83224.1"/>
    <property type="molecule type" value="Genomic_DNA"/>
</dbReference>
<evidence type="ECO:0000259" key="2">
    <source>
        <dbReference type="PROSITE" id="PS51782"/>
    </source>
</evidence>
<reference evidence="3" key="1">
    <citation type="journal article" date="2021" name="PeerJ">
        <title>Extensive microbial diversity within the chicken gut microbiome revealed by metagenomics and culture.</title>
        <authorList>
            <person name="Gilroy R."/>
            <person name="Ravi A."/>
            <person name="Getino M."/>
            <person name="Pursley I."/>
            <person name="Horton D.L."/>
            <person name="Alikhan N.F."/>
            <person name="Baker D."/>
            <person name="Gharbi K."/>
            <person name="Hall N."/>
            <person name="Watson M."/>
            <person name="Adriaenssens E.M."/>
            <person name="Foster-Nyarko E."/>
            <person name="Jarju S."/>
            <person name="Secka A."/>
            <person name="Antonio M."/>
            <person name="Oren A."/>
            <person name="Chaudhuri R.R."/>
            <person name="La Ragione R."/>
            <person name="Hildebrand F."/>
            <person name="Pallen M.J."/>
        </authorList>
    </citation>
    <scope>NUCLEOTIDE SEQUENCE</scope>
    <source>
        <strain evidence="3">ChiSxjej1B13-11762</strain>
    </source>
</reference>
<proteinExistence type="inferred from homology"/>
<dbReference type="PANTHER" id="PTHR34135:SF2">
    <property type="entry name" value="LYSOZYME"/>
    <property type="match status" value="1"/>
</dbReference>
<feature type="domain" description="LysM" evidence="2">
    <location>
        <begin position="281"/>
        <end position="325"/>
    </location>
</feature>
<evidence type="ECO:0000256" key="1">
    <source>
        <dbReference type="ARBA" id="ARBA00010646"/>
    </source>
</evidence>
<dbReference type="InterPro" id="IPR002053">
    <property type="entry name" value="Glyco_hydro_25"/>
</dbReference>
<dbReference type="AlphaFoldDB" id="A0A9D1R8J2"/>
<dbReference type="PROSITE" id="PS51782">
    <property type="entry name" value="LYSM"/>
    <property type="match status" value="2"/>
</dbReference>
<reference evidence="3" key="2">
    <citation type="submission" date="2021-04" db="EMBL/GenBank/DDBJ databases">
        <authorList>
            <person name="Gilroy R."/>
        </authorList>
    </citation>
    <scope>NUCLEOTIDE SEQUENCE</scope>
    <source>
        <strain evidence="3">ChiSxjej1B13-11762</strain>
    </source>
</reference>
<dbReference type="SUPFAM" id="SSF54106">
    <property type="entry name" value="LysM domain"/>
    <property type="match status" value="2"/>
</dbReference>
<dbReference type="PROSITE" id="PS51904">
    <property type="entry name" value="GLYCOSYL_HYDROL_F25_2"/>
    <property type="match status" value="1"/>
</dbReference>
<gene>
    <name evidence="3" type="ORF">H9873_02740</name>
</gene>
<accession>A0A9D1R8J2</accession>
<dbReference type="Gene3D" id="3.20.20.80">
    <property type="entry name" value="Glycosidases"/>
    <property type="match status" value="1"/>
</dbReference>
<dbReference type="GO" id="GO:0003796">
    <property type="term" value="F:lysozyme activity"/>
    <property type="evidence" value="ECO:0007669"/>
    <property type="project" value="InterPro"/>
</dbReference>
<dbReference type="SUPFAM" id="SSF51445">
    <property type="entry name" value="(Trans)glycosidases"/>
    <property type="match status" value="1"/>
</dbReference>
<dbReference type="CDD" id="cd06414">
    <property type="entry name" value="GH25_LytC-like"/>
    <property type="match status" value="1"/>
</dbReference>
<dbReference type="SMART" id="SM00257">
    <property type="entry name" value="LysM"/>
    <property type="match status" value="2"/>
</dbReference>
<dbReference type="Proteomes" id="UP000824263">
    <property type="component" value="Unassembled WGS sequence"/>
</dbReference>
<evidence type="ECO:0000313" key="3">
    <source>
        <dbReference type="EMBL" id="HIW83224.1"/>
    </source>
</evidence>
<dbReference type="InterPro" id="IPR018392">
    <property type="entry name" value="LysM"/>
</dbReference>
<dbReference type="CDD" id="cd00118">
    <property type="entry name" value="LysM"/>
    <property type="match status" value="2"/>
</dbReference>
<name>A0A9D1R8J2_9FIRM</name>
<dbReference type="GO" id="GO:0016998">
    <property type="term" value="P:cell wall macromolecule catabolic process"/>
    <property type="evidence" value="ECO:0007669"/>
    <property type="project" value="InterPro"/>
</dbReference>
<evidence type="ECO:0000313" key="4">
    <source>
        <dbReference type="Proteomes" id="UP000824263"/>
    </source>
</evidence>
<comment type="similarity">
    <text evidence="1">Belongs to the glycosyl hydrolase 25 family.</text>
</comment>
<dbReference type="PANTHER" id="PTHR34135">
    <property type="entry name" value="LYSOZYME"/>
    <property type="match status" value="1"/>
</dbReference>
<dbReference type="Pfam" id="PF01183">
    <property type="entry name" value="Glyco_hydro_25"/>
    <property type="match status" value="1"/>
</dbReference>
<dbReference type="Pfam" id="PF01476">
    <property type="entry name" value="LysM"/>
    <property type="match status" value="2"/>
</dbReference>
<dbReference type="GO" id="GO:0009253">
    <property type="term" value="P:peptidoglycan catabolic process"/>
    <property type="evidence" value="ECO:0007669"/>
    <property type="project" value="InterPro"/>
</dbReference>